<evidence type="ECO:0000256" key="1">
    <source>
        <dbReference type="SAM" id="SignalP"/>
    </source>
</evidence>
<dbReference type="EMBL" id="BMOE01000002">
    <property type="protein sequence ID" value="GGJ68406.1"/>
    <property type="molecule type" value="Genomic_DNA"/>
</dbReference>
<feature type="signal peptide" evidence="1">
    <location>
        <begin position="1"/>
        <end position="30"/>
    </location>
</feature>
<organism evidence="2 3">
    <name type="scientific">Deinococcus aquiradiocola</name>
    <dbReference type="NCBI Taxonomy" id="393059"/>
    <lineage>
        <taxon>Bacteria</taxon>
        <taxon>Thermotogati</taxon>
        <taxon>Deinococcota</taxon>
        <taxon>Deinococci</taxon>
        <taxon>Deinococcales</taxon>
        <taxon>Deinococcaceae</taxon>
        <taxon>Deinococcus</taxon>
    </lineage>
</organism>
<reference evidence="2" key="1">
    <citation type="journal article" date="2014" name="Int. J. Syst. Evol. Microbiol.">
        <title>Complete genome sequence of Corynebacterium casei LMG S-19264T (=DSM 44701T), isolated from a smear-ripened cheese.</title>
        <authorList>
            <consortium name="US DOE Joint Genome Institute (JGI-PGF)"/>
            <person name="Walter F."/>
            <person name="Albersmeier A."/>
            <person name="Kalinowski J."/>
            <person name="Ruckert C."/>
        </authorList>
    </citation>
    <scope>NUCLEOTIDE SEQUENCE</scope>
    <source>
        <strain evidence="2">JCM 14371</strain>
    </source>
</reference>
<proteinExistence type="predicted"/>
<comment type="caution">
    <text evidence="2">The sequence shown here is derived from an EMBL/GenBank/DDBJ whole genome shotgun (WGS) entry which is preliminary data.</text>
</comment>
<keyword evidence="1" id="KW-0732">Signal</keyword>
<evidence type="ECO:0000313" key="2">
    <source>
        <dbReference type="EMBL" id="GGJ68406.1"/>
    </source>
</evidence>
<accession>A0A917PA77</accession>
<evidence type="ECO:0000313" key="3">
    <source>
        <dbReference type="Proteomes" id="UP000635726"/>
    </source>
</evidence>
<keyword evidence="3" id="KW-1185">Reference proteome</keyword>
<feature type="chain" id="PRO_5037111366" evidence="1">
    <location>
        <begin position="31"/>
        <end position="118"/>
    </location>
</feature>
<name>A0A917PA77_9DEIO</name>
<reference evidence="2" key="2">
    <citation type="submission" date="2020-09" db="EMBL/GenBank/DDBJ databases">
        <authorList>
            <person name="Sun Q."/>
            <person name="Ohkuma M."/>
        </authorList>
    </citation>
    <scope>NUCLEOTIDE SEQUENCE</scope>
    <source>
        <strain evidence="2">JCM 14371</strain>
    </source>
</reference>
<protein>
    <submittedName>
        <fullName evidence="2">Uncharacterized protein</fullName>
    </submittedName>
</protein>
<gene>
    <name evidence="2" type="ORF">GCM10008939_11030</name>
</gene>
<sequence>MNKKNKGGVAFFLAVSIAAVGLANNTGAVAVNNTVSTTSTPLGSDLAASWTWRDFGNAVGGNALGGALAGGTYTALVGTPAATVGAAAGGVGGALWGAATYGWSQAFGRSPEAPEESY</sequence>
<dbReference type="AlphaFoldDB" id="A0A917PA77"/>
<dbReference type="RefSeq" id="WP_188961253.1">
    <property type="nucleotide sequence ID" value="NZ_BMOE01000002.1"/>
</dbReference>
<dbReference type="Proteomes" id="UP000635726">
    <property type="component" value="Unassembled WGS sequence"/>
</dbReference>